<dbReference type="Pfam" id="PF06384">
    <property type="entry name" value="ICAT"/>
    <property type="match status" value="1"/>
</dbReference>
<feature type="compositionally biased region" description="Basic and acidic residues" evidence="2">
    <location>
        <begin position="49"/>
        <end position="58"/>
    </location>
</feature>
<dbReference type="InterPro" id="IPR009428">
    <property type="entry name" value="ICAT_dom"/>
</dbReference>
<evidence type="ECO:0000256" key="2">
    <source>
        <dbReference type="SAM" id="MobiDB-lite"/>
    </source>
</evidence>
<dbReference type="OrthoDB" id="9926449at2759"/>
<evidence type="ECO:0000313" key="4">
    <source>
        <dbReference type="EMBL" id="KAG8505599.1"/>
    </source>
</evidence>
<dbReference type="GO" id="GO:0030178">
    <property type="term" value="P:negative regulation of Wnt signaling pathway"/>
    <property type="evidence" value="ECO:0007669"/>
    <property type="project" value="TreeGrafter"/>
</dbReference>
<proteinExistence type="inferred from homology"/>
<feature type="region of interest" description="Disordered" evidence="2">
    <location>
        <begin position="306"/>
        <end position="328"/>
    </location>
</feature>
<reference evidence="4" key="1">
    <citation type="journal article" date="2021" name="Evol. Appl.">
        <title>The genome of the Pyrenean desman and the effects of bottlenecks and inbreeding on the genomic landscape of an endangered species.</title>
        <authorList>
            <person name="Escoda L."/>
            <person name="Castresana J."/>
        </authorList>
    </citation>
    <scope>NUCLEOTIDE SEQUENCE</scope>
    <source>
        <strain evidence="4">IBE-C5619</strain>
    </source>
</reference>
<evidence type="ECO:0000256" key="1">
    <source>
        <dbReference type="ARBA" id="ARBA00006505"/>
    </source>
</evidence>
<comment type="caution">
    <text evidence="4">The sequence shown here is derived from an EMBL/GenBank/DDBJ whole genome shotgun (WGS) entry which is preliminary data.</text>
</comment>
<feature type="region of interest" description="Disordered" evidence="2">
    <location>
        <begin position="203"/>
        <end position="239"/>
    </location>
</feature>
<sequence>MRHYGPLGEPPRSVPQLSLRKRENCPWCPPSGLWPAPTPPAPSASKAAGDGHKAERPQRQHRQGLCPAGTPGQADCGAATKAPTPALADHLRPMPVRPWHRAGSGAAPSDLVKLGMAPWQSEVAWCPDGEQEPVRPPHMQVHASDPHQARVQDRRATPASFSPATARPSQSSTCLSEARFQEQALASCTRWALAEEPVVFGGRERTSGLSNHRPRQRPSHVTARWESPIREPGSGPEGGQGLLWHAGVPSAAQGMNREGAPGKSPEEMYIQQKVRVLLMLRKMGSNLTASEEEFLRTYAGVASSQLSQLPPHTIDQGESPGCPAGGRP</sequence>
<comment type="similarity">
    <text evidence="1">Belongs to the CTNNBIP1 family.</text>
</comment>
<dbReference type="InterPro" id="IPR036911">
    <property type="entry name" value="ICAT_sf"/>
</dbReference>
<dbReference type="AlphaFoldDB" id="A0A8J6DEH7"/>
<keyword evidence="5" id="KW-1185">Reference proteome</keyword>
<dbReference type="Proteomes" id="UP000700334">
    <property type="component" value="Unassembled WGS sequence"/>
</dbReference>
<accession>A0A8J6DEH7</accession>
<organism evidence="4 5">
    <name type="scientific">Galemys pyrenaicus</name>
    <name type="common">Iberian desman</name>
    <name type="synonym">Pyrenean desman</name>
    <dbReference type="NCBI Taxonomy" id="202257"/>
    <lineage>
        <taxon>Eukaryota</taxon>
        <taxon>Metazoa</taxon>
        <taxon>Chordata</taxon>
        <taxon>Craniata</taxon>
        <taxon>Vertebrata</taxon>
        <taxon>Euteleostomi</taxon>
        <taxon>Mammalia</taxon>
        <taxon>Eutheria</taxon>
        <taxon>Laurasiatheria</taxon>
        <taxon>Eulipotyphla</taxon>
        <taxon>Talpidae</taxon>
        <taxon>Galemys</taxon>
    </lineage>
</organism>
<gene>
    <name evidence="4" type="ORF">J0S82_016343</name>
</gene>
<dbReference type="SUPFAM" id="SSF81730">
    <property type="entry name" value="beta-catenin-interacting protein ICAT"/>
    <property type="match status" value="1"/>
</dbReference>
<dbReference type="EMBL" id="JAGFMF010012255">
    <property type="protein sequence ID" value="KAG8505599.1"/>
    <property type="molecule type" value="Genomic_DNA"/>
</dbReference>
<name>A0A8J6DEH7_GALPY</name>
<evidence type="ECO:0000259" key="3">
    <source>
        <dbReference type="Pfam" id="PF06384"/>
    </source>
</evidence>
<feature type="compositionally biased region" description="Polar residues" evidence="2">
    <location>
        <begin position="159"/>
        <end position="173"/>
    </location>
</feature>
<dbReference type="GO" id="GO:0005634">
    <property type="term" value="C:nucleus"/>
    <property type="evidence" value="ECO:0007669"/>
    <property type="project" value="TreeGrafter"/>
</dbReference>
<evidence type="ECO:0000313" key="5">
    <source>
        <dbReference type="Proteomes" id="UP000700334"/>
    </source>
</evidence>
<dbReference type="GO" id="GO:0030877">
    <property type="term" value="C:beta-catenin destruction complex"/>
    <property type="evidence" value="ECO:0007669"/>
    <property type="project" value="TreeGrafter"/>
</dbReference>
<dbReference type="GO" id="GO:0005829">
    <property type="term" value="C:cytosol"/>
    <property type="evidence" value="ECO:0007669"/>
    <property type="project" value="TreeGrafter"/>
</dbReference>
<feature type="region of interest" description="Disordered" evidence="2">
    <location>
        <begin position="153"/>
        <end position="173"/>
    </location>
</feature>
<dbReference type="PANTHER" id="PTHR47142:SF1">
    <property type="entry name" value="BETA-CATENIN-INTERACTING PROTEIN 1"/>
    <property type="match status" value="1"/>
</dbReference>
<dbReference type="GO" id="GO:0008013">
    <property type="term" value="F:beta-catenin binding"/>
    <property type="evidence" value="ECO:0007669"/>
    <property type="project" value="InterPro"/>
</dbReference>
<feature type="domain" description="Beta-catenin-interacting ICAT" evidence="3">
    <location>
        <begin position="255"/>
        <end position="318"/>
    </location>
</feature>
<dbReference type="Gene3D" id="1.10.10.490">
    <property type="entry name" value="Beta-catenin-interacting ICAT"/>
    <property type="match status" value="1"/>
</dbReference>
<dbReference type="PANTHER" id="PTHR47142">
    <property type="entry name" value="BETA-CATENIN-INTERACTING PROTEIN 1"/>
    <property type="match status" value="1"/>
</dbReference>
<feature type="region of interest" description="Disordered" evidence="2">
    <location>
        <begin position="25"/>
        <end position="78"/>
    </location>
</feature>
<protein>
    <submittedName>
        <fullName evidence="4">Beta-catenin-interacting protein 1</fullName>
    </submittedName>
</protein>